<evidence type="ECO:0000256" key="2">
    <source>
        <dbReference type="SAM" id="SignalP"/>
    </source>
</evidence>
<feature type="domain" description="DUF4168" evidence="3">
    <location>
        <begin position="52"/>
        <end position="128"/>
    </location>
</feature>
<evidence type="ECO:0000259" key="3">
    <source>
        <dbReference type="Pfam" id="PF13767"/>
    </source>
</evidence>
<feature type="chain" id="PRO_5045888005" evidence="2">
    <location>
        <begin position="28"/>
        <end position="133"/>
    </location>
</feature>
<keyword evidence="5" id="KW-1185">Reference proteome</keyword>
<evidence type="ECO:0000313" key="5">
    <source>
        <dbReference type="Proteomes" id="UP001595630"/>
    </source>
</evidence>
<proteinExistence type="predicted"/>
<dbReference type="EMBL" id="JBHRXZ010000017">
    <property type="protein sequence ID" value="MFC3607501.1"/>
    <property type="molecule type" value="Genomic_DNA"/>
</dbReference>
<feature type="region of interest" description="Disordered" evidence="1">
    <location>
        <begin position="29"/>
        <end position="53"/>
    </location>
</feature>
<evidence type="ECO:0000256" key="1">
    <source>
        <dbReference type="SAM" id="MobiDB-lite"/>
    </source>
</evidence>
<feature type="compositionally biased region" description="Low complexity" evidence="1">
    <location>
        <begin position="29"/>
        <end position="49"/>
    </location>
</feature>
<dbReference type="InterPro" id="IPR025433">
    <property type="entry name" value="DUF4168"/>
</dbReference>
<comment type="caution">
    <text evidence="4">The sequence shown here is derived from an EMBL/GenBank/DDBJ whole genome shotgun (WGS) entry which is preliminary data.</text>
</comment>
<name>A0ABV7T3D7_9GAMM</name>
<dbReference type="Pfam" id="PF13767">
    <property type="entry name" value="DUF4168"/>
    <property type="match status" value="1"/>
</dbReference>
<sequence>MIKHNARLAFAGLFAAVLALGAPLAQAQAQAQAPATQGAPATGAAPMAQNFSDEQLERYAESLGEIVEIREDFTARLEDTSDVEEARELQQQAQQEMMTAVEDNGMSVEEYNAISQALQTDPDLRDRVIAMLD</sequence>
<accession>A0ABV7T3D7</accession>
<protein>
    <submittedName>
        <fullName evidence="4">DUF4168 domain-containing protein</fullName>
    </submittedName>
</protein>
<gene>
    <name evidence="4" type="ORF">ACFOMF_06910</name>
</gene>
<keyword evidence="2" id="KW-0732">Signal</keyword>
<reference evidence="5" key="1">
    <citation type="journal article" date="2019" name="Int. J. Syst. Evol. Microbiol.">
        <title>The Global Catalogue of Microorganisms (GCM) 10K type strain sequencing project: providing services to taxonomists for standard genome sequencing and annotation.</title>
        <authorList>
            <consortium name="The Broad Institute Genomics Platform"/>
            <consortium name="The Broad Institute Genome Sequencing Center for Infectious Disease"/>
            <person name="Wu L."/>
            <person name="Ma J."/>
        </authorList>
    </citation>
    <scope>NUCLEOTIDE SEQUENCE [LARGE SCALE GENOMIC DNA]</scope>
    <source>
        <strain evidence="5">KCTC 42447</strain>
    </source>
</reference>
<evidence type="ECO:0000313" key="4">
    <source>
        <dbReference type="EMBL" id="MFC3607501.1"/>
    </source>
</evidence>
<dbReference type="Proteomes" id="UP001595630">
    <property type="component" value="Unassembled WGS sequence"/>
</dbReference>
<dbReference type="RefSeq" id="WP_386362774.1">
    <property type="nucleotide sequence ID" value="NZ_JBHRXZ010000017.1"/>
</dbReference>
<organism evidence="4 5">
    <name type="scientific">Stutzerimonas tarimensis</name>
    <dbReference type="NCBI Taxonomy" id="1507735"/>
    <lineage>
        <taxon>Bacteria</taxon>
        <taxon>Pseudomonadati</taxon>
        <taxon>Pseudomonadota</taxon>
        <taxon>Gammaproteobacteria</taxon>
        <taxon>Pseudomonadales</taxon>
        <taxon>Pseudomonadaceae</taxon>
        <taxon>Stutzerimonas</taxon>
    </lineage>
</organism>
<feature type="signal peptide" evidence="2">
    <location>
        <begin position="1"/>
        <end position="27"/>
    </location>
</feature>